<evidence type="ECO:0000313" key="7">
    <source>
        <dbReference type="EMBL" id="MEK8031015.1"/>
    </source>
</evidence>
<keyword evidence="2 5" id="KW-0812">Transmembrane</keyword>
<protein>
    <submittedName>
        <fullName evidence="7">NnrU family protein</fullName>
    </submittedName>
</protein>
<dbReference type="EMBL" id="JBBUTG010000004">
    <property type="protein sequence ID" value="MEK8031015.1"/>
    <property type="molecule type" value="Genomic_DNA"/>
</dbReference>
<evidence type="ECO:0000256" key="1">
    <source>
        <dbReference type="ARBA" id="ARBA00004141"/>
    </source>
</evidence>
<feature type="transmembrane region" description="Helical" evidence="5">
    <location>
        <begin position="160"/>
        <end position="184"/>
    </location>
</feature>
<reference evidence="7 8" key="1">
    <citation type="submission" date="2024-04" db="EMBL/GenBank/DDBJ databases">
        <title>Novel species of the genus Ideonella isolated from streams.</title>
        <authorList>
            <person name="Lu H."/>
        </authorList>
    </citation>
    <scope>NUCLEOTIDE SEQUENCE [LARGE SCALE GENOMIC DNA]</scope>
    <source>
        <strain evidence="7 8">DXS29W</strain>
    </source>
</reference>
<comment type="caution">
    <text evidence="7">The sequence shown here is derived from an EMBL/GenBank/DDBJ whole genome shotgun (WGS) entry which is preliminary data.</text>
</comment>
<evidence type="ECO:0000313" key="8">
    <source>
        <dbReference type="Proteomes" id="UP001371218"/>
    </source>
</evidence>
<comment type="subcellular location">
    <subcellularLocation>
        <location evidence="1">Membrane</location>
        <topology evidence="1">Multi-pass membrane protein</topology>
    </subcellularLocation>
</comment>
<dbReference type="Pfam" id="PF07298">
    <property type="entry name" value="NnrU"/>
    <property type="match status" value="1"/>
</dbReference>
<accession>A0ABU9BM37</accession>
<proteinExistence type="predicted"/>
<evidence type="ECO:0000256" key="2">
    <source>
        <dbReference type="ARBA" id="ARBA00022692"/>
    </source>
</evidence>
<feature type="domain" description="NnrU" evidence="6">
    <location>
        <begin position="4"/>
        <end position="186"/>
    </location>
</feature>
<keyword evidence="8" id="KW-1185">Reference proteome</keyword>
<dbReference type="Proteomes" id="UP001371218">
    <property type="component" value="Unassembled WGS sequence"/>
</dbReference>
<evidence type="ECO:0000256" key="4">
    <source>
        <dbReference type="ARBA" id="ARBA00023136"/>
    </source>
</evidence>
<feature type="transmembrane region" description="Helical" evidence="5">
    <location>
        <begin position="35"/>
        <end position="56"/>
    </location>
</feature>
<dbReference type="InterPro" id="IPR009915">
    <property type="entry name" value="NnrU_dom"/>
</dbReference>
<dbReference type="RefSeq" id="WP_341425380.1">
    <property type="nucleotide sequence ID" value="NZ_JBBUTG010000004.1"/>
</dbReference>
<organism evidence="7 8">
    <name type="scientific">Ideonella lacteola</name>
    <dbReference type="NCBI Taxonomy" id="2984193"/>
    <lineage>
        <taxon>Bacteria</taxon>
        <taxon>Pseudomonadati</taxon>
        <taxon>Pseudomonadota</taxon>
        <taxon>Betaproteobacteria</taxon>
        <taxon>Burkholderiales</taxon>
        <taxon>Sphaerotilaceae</taxon>
        <taxon>Ideonella</taxon>
    </lineage>
</organism>
<name>A0ABU9BM37_9BURK</name>
<evidence type="ECO:0000256" key="3">
    <source>
        <dbReference type="ARBA" id="ARBA00022989"/>
    </source>
</evidence>
<feature type="transmembrane region" description="Helical" evidence="5">
    <location>
        <begin position="76"/>
        <end position="94"/>
    </location>
</feature>
<sequence length="187" mass="20355">MAALVWGLVLFLGMHSVRIVAPAWREAQMARLGRTAWRGLYSAVSLVGFALLVWGYGQARQQPVVLWQTPVGLKHLAPPLVLVAFILLAASQVGGNAIQARLQHPMLLGTKLWAFAHLLANNTLADLVLFGGFLVWAIVGFRSARRRGPVQVEVKPARTAVAVLAGCAAWAFFAFWAHAAWIGVRPF</sequence>
<keyword evidence="4 5" id="KW-0472">Membrane</keyword>
<evidence type="ECO:0000259" key="6">
    <source>
        <dbReference type="Pfam" id="PF07298"/>
    </source>
</evidence>
<evidence type="ECO:0000256" key="5">
    <source>
        <dbReference type="SAM" id="Phobius"/>
    </source>
</evidence>
<gene>
    <name evidence="7" type="ORF">AACH06_09330</name>
</gene>
<keyword evidence="3 5" id="KW-1133">Transmembrane helix</keyword>
<feature type="transmembrane region" description="Helical" evidence="5">
    <location>
        <begin position="114"/>
        <end position="139"/>
    </location>
</feature>